<sequence>MKIRGDEDEGGVADNLNPRQLSAGVEIVFANSERLGDFQTDPLETSTDNLIGQNLATTTCRQQDFPTGDYAKYSSMSCVELLELFLTTDFFNKIISETRVYALFKNDSDPNLTVPDLKVFISILLLSGYNQLPSKRSYWENSSDMKNILVSEAMRRDRFLQICRLIHFADNNNIDKNDKMYKLRPITDMLKKSFLEHFIPEQNLAYDESMIRYFGHHSCKQFIRGKPVRFRYKVWCLNTPSGYLINFEVYQGKNPRSNQEYEGYFGKATAPLVQMIEELGEKRLFRYNFFVDNLFTSKNLMSTLKTNGYGTTGTIRENRIPRTCPLVTKKTMEKRERGDYLSTLDKEIGILYVRWKDNKVVTIGSTCFGVEPIRNVDRFSKKESKTVAVPRPYLISQYNKSMGGTDQMDNNISCYRIGIRKKSRKNISQLEFRRNICQVLSIANIGISDAMNLDITVIV</sequence>
<organism evidence="2 3">
    <name type="scientific">Exocentrus adspersus</name>
    <dbReference type="NCBI Taxonomy" id="1586481"/>
    <lineage>
        <taxon>Eukaryota</taxon>
        <taxon>Metazoa</taxon>
        <taxon>Ecdysozoa</taxon>
        <taxon>Arthropoda</taxon>
        <taxon>Hexapoda</taxon>
        <taxon>Insecta</taxon>
        <taxon>Pterygota</taxon>
        <taxon>Neoptera</taxon>
        <taxon>Endopterygota</taxon>
        <taxon>Coleoptera</taxon>
        <taxon>Polyphaga</taxon>
        <taxon>Cucujiformia</taxon>
        <taxon>Chrysomeloidea</taxon>
        <taxon>Cerambycidae</taxon>
        <taxon>Lamiinae</taxon>
        <taxon>Acanthocinini</taxon>
        <taxon>Exocentrus</taxon>
    </lineage>
</organism>
<gene>
    <name evidence="2" type="ORF">NQ315_004020</name>
</gene>
<evidence type="ECO:0000313" key="3">
    <source>
        <dbReference type="Proteomes" id="UP001159042"/>
    </source>
</evidence>
<keyword evidence="3" id="KW-1185">Reference proteome</keyword>
<dbReference type="Pfam" id="PF13843">
    <property type="entry name" value="DDE_Tnp_1_7"/>
    <property type="match status" value="1"/>
</dbReference>
<dbReference type="Proteomes" id="UP001159042">
    <property type="component" value="Unassembled WGS sequence"/>
</dbReference>
<proteinExistence type="predicted"/>
<dbReference type="EMBL" id="JANEYG010000384">
    <property type="protein sequence ID" value="KAJ8909953.1"/>
    <property type="molecule type" value="Genomic_DNA"/>
</dbReference>
<dbReference type="AlphaFoldDB" id="A0AAV8V795"/>
<evidence type="ECO:0000259" key="1">
    <source>
        <dbReference type="Pfam" id="PF13843"/>
    </source>
</evidence>
<dbReference type="PANTHER" id="PTHR47055:SF2">
    <property type="entry name" value="PIGGYBAC TRANSPOSABLE ELEMENT-DERIVED PROTEIN 2-RELATED"/>
    <property type="match status" value="1"/>
</dbReference>
<accession>A0AAV8V795</accession>
<evidence type="ECO:0000313" key="2">
    <source>
        <dbReference type="EMBL" id="KAJ8909953.1"/>
    </source>
</evidence>
<name>A0AAV8V795_9CUCU</name>
<dbReference type="InterPro" id="IPR029526">
    <property type="entry name" value="PGBD"/>
</dbReference>
<dbReference type="InterPro" id="IPR052638">
    <property type="entry name" value="PiggyBac_TE-derived"/>
</dbReference>
<dbReference type="GO" id="GO:0043565">
    <property type="term" value="F:sequence-specific DNA binding"/>
    <property type="evidence" value="ECO:0007669"/>
    <property type="project" value="TreeGrafter"/>
</dbReference>
<comment type="caution">
    <text evidence="2">The sequence shown here is derived from an EMBL/GenBank/DDBJ whole genome shotgun (WGS) entry which is preliminary data.</text>
</comment>
<reference evidence="2 3" key="1">
    <citation type="journal article" date="2023" name="Insect Mol. Biol.">
        <title>Genome sequencing provides insights into the evolution of gene families encoding plant cell wall-degrading enzymes in longhorned beetles.</title>
        <authorList>
            <person name="Shin N.R."/>
            <person name="Okamura Y."/>
            <person name="Kirsch R."/>
            <person name="Pauchet Y."/>
        </authorList>
    </citation>
    <scope>NUCLEOTIDE SEQUENCE [LARGE SCALE GENOMIC DNA]</scope>
    <source>
        <strain evidence="2">EAD_L_NR</strain>
    </source>
</reference>
<dbReference type="PANTHER" id="PTHR47055">
    <property type="entry name" value="DDE_TNP_1_7 DOMAIN-CONTAINING PROTEIN"/>
    <property type="match status" value="1"/>
</dbReference>
<feature type="domain" description="PiggyBac transposable element-derived protein" evidence="1">
    <location>
        <begin position="79"/>
        <end position="433"/>
    </location>
</feature>
<protein>
    <recommendedName>
        <fullName evidence="1">PiggyBac transposable element-derived protein domain-containing protein</fullName>
    </recommendedName>
</protein>